<keyword evidence="2" id="KW-0378">Hydrolase</keyword>
<dbReference type="EMBL" id="LCJR01000002">
    <property type="protein sequence ID" value="KKT82726.1"/>
    <property type="molecule type" value="Genomic_DNA"/>
</dbReference>
<comment type="similarity">
    <text evidence="1 4">Belongs to the glycosyl hydrolase 1 family.</text>
</comment>
<evidence type="ECO:0000256" key="1">
    <source>
        <dbReference type="ARBA" id="ARBA00010838"/>
    </source>
</evidence>
<dbReference type="PANTHER" id="PTHR10353">
    <property type="entry name" value="GLYCOSYL HYDROLASE"/>
    <property type="match status" value="1"/>
</dbReference>
<dbReference type="SUPFAM" id="SSF51445">
    <property type="entry name" value="(Trans)glycosidases"/>
    <property type="match status" value="1"/>
</dbReference>
<dbReference type="GO" id="GO:0008422">
    <property type="term" value="F:beta-glucosidase activity"/>
    <property type="evidence" value="ECO:0007669"/>
    <property type="project" value="TreeGrafter"/>
</dbReference>
<dbReference type="PATRIC" id="fig|1619025.3.peg.110"/>
<evidence type="ECO:0000313" key="6">
    <source>
        <dbReference type="Proteomes" id="UP000034032"/>
    </source>
</evidence>
<dbReference type="Pfam" id="PF00232">
    <property type="entry name" value="Glyco_hydro_1"/>
    <property type="match status" value="2"/>
</dbReference>
<dbReference type="AlphaFoldDB" id="A0A0G1KG64"/>
<proteinExistence type="inferred from homology"/>
<name>A0A0G1KG64_9BACT</name>
<evidence type="ECO:0000256" key="3">
    <source>
        <dbReference type="ARBA" id="ARBA00023295"/>
    </source>
</evidence>
<dbReference type="PROSITE" id="PS00653">
    <property type="entry name" value="GLYCOSYL_HYDROL_F1_2"/>
    <property type="match status" value="1"/>
</dbReference>
<dbReference type="InterPro" id="IPR017853">
    <property type="entry name" value="GH"/>
</dbReference>
<dbReference type="PANTHER" id="PTHR10353:SF209">
    <property type="entry name" value="GALACTOLIPID GALACTOSYLTRANSFERASE SFR2, CHLOROPLASTIC"/>
    <property type="match status" value="1"/>
</dbReference>
<sequence length="412" mass="48715">MDKELKFPAGFMWGSATSAHQVEGGNNNDWTEWEKSENRIEALRLQGLDPQNFISGRACDSYNRYEEDFDIARQLNHNTHRFSIEWSRIEPEEGRFDDRAMDHYLAVIEALRKRGIEPIVTLWHFTNPIWFARKGGFLNPKSSEYFSRYACYVAQKLDGKARWLITFNEAGTVYAGFAYLLGLWPPQYKSLYKTMRVIKNIRKAHRSAYKAIKSTSHNVIIGTTSMLTYVVYGRRFYEKIIGRLFNYLRNFYFLDKTARFHDFIGVDYYHVDRIRRFGNFLSEGYEVLPKQQLMPEMDWEFYPQGLYDVLKDLKKRFNKPVLIAENGIADSTDQKRSKFMTEHLYWVWRAIQDGVDVRGYIYWSLLDNFEWAKGFEPRFGLVEIGYATFSRKIRPSAFEYAKICKTNQLDIG</sequence>
<dbReference type="Gene3D" id="3.20.20.80">
    <property type="entry name" value="Glycosidases"/>
    <property type="match status" value="1"/>
</dbReference>
<dbReference type="InterPro" id="IPR001360">
    <property type="entry name" value="Glyco_hydro_1"/>
</dbReference>
<evidence type="ECO:0000256" key="4">
    <source>
        <dbReference type="RuleBase" id="RU003690"/>
    </source>
</evidence>
<reference evidence="5 6" key="1">
    <citation type="journal article" date="2015" name="Nature">
        <title>rRNA introns, odd ribosomes, and small enigmatic genomes across a large radiation of phyla.</title>
        <authorList>
            <person name="Brown C.T."/>
            <person name="Hug L.A."/>
            <person name="Thomas B.C."/>
            <person name="Sharon I."/>
            <person name="Castelle C.J."/>
            <person name="Singh A."/>
            <person name="Wilkins M.J."/>
            <person name="Williams K.H."/>
            <person name="Banfield J.F."/>
        </authorList>
    </citation>
    <scope>NUCLEOTIDE SEQUENCE [LARGE SCALE GENOMIC DNA]</scope>
</reference>
<evidence type="ECO:0000256" key="2">
    <source>
        <dbReference type="ARBA" id="ARBA00022801"/>
    </source>
</evidence>
<comment type="caution">
    <text evidence="5">The sequence shown here is derived from an EMBL/GenBank/DDBJ whole genome shotgun (WGS) entry which is preliminary data.</text>
</comment>
<dbReference type="Proteomes" id="UP000034032">
    <property type="component" value="Unassembled WGS sequence"/>
</dbReference>
<dbReference type="InterPro" id="IPR033132">
    <property type="entry name" value="GH_1_N_CS"/>
</dbReference>
<keyword evidence="3" id="KW-0326">Glycosidase</keyword>
<dbReference type="PRINTS" id="PR00131">
    <property type="entry name" value="GLHYDRLASE1"/>
</dbReference>
<gene>
    <name evidence="5" type="ORF">UW79_C0002G0043</name>
</gene>
<dbReference type="GO" id="GO:0005975">
    <property type="term" value="P:carbohydrate metabolic process"/>
    <property type="evidence" value="ECO:0007669"/>
    <property type="project" value="InterPro"/>
</dbReference>
<accession>A0A0G1KG64</accession>
<protein>
    <submittedName>
        <fullName evidence="5">Beta-glucosidase</fullName>
    </submittedName>
</protein>
<organism evidence="5 6">
    <name type="scientific">Candidatus Yanofskybacteria bacterium GW2011_GWA2_44_9</name>
    <dbReference type="NCBI Taxonomy" id="1619025"/>
    <lineage>
        <taxon>Bacteria</taxon>
        <taxon>Candidatus Yanofskyibacteriota</taxon>
    </lineage>
</organism>
<evidence type="ECO:0000313" key="5">
    <source>
        <dbReference type="EMBL" id="KKT82726.1"/>
    </source>
</evidence>